<dbReference type="SUPFAM" id="SSF52980">
    <property type="entry name" value="Restriction endonuclease-like"/>
    <property type="match status" value="1"/>
</dbReference>
<dbReference type="Gene3D" id="3.40.960.10">
    <property type="entry name" value="VSR Endonuclease"/>
    <property type="match status" value="1"/>
</dbReference>
<reference evidence="1 2" key="1">
    <citation type="submission" date="2024-04" db="EMBL/GenBank/DDBJ databases">
        <title>Isolation of an actinomycete strain from pig manure.</title>
        <authorList>
            <person name="Gong T."/>
            <person name="Yu Z."/>
            <person name="An M."/>
            <person name="Wei C."/>
            <person name="Yang W."/>
            <person name="Liu L."/>
        </authorList>
    </citation>
    <scope>NUCLEOTIDE SEQUENCE [LARGE SCALE GENOMIC DNA]</scope>
    <source>
        <strain evidence="1 2">ZF39</strain>
    </source>
</reference>
<dbReference type="RefSeq" id="WP_425308089.1">
    <property type="nucleotide sequence ID" value="NZ_CP154795.1"/>
</dbReference>
<accession>A0ABZ3FKT4</accession>
<keyword evidence="2" id="KW-1185">Reference proteome</keyword>
<evidence type="ECO:0008006" key="3">
    <source>
        <dbReference type="Google" id="ProtNLM"/>
    </source>
</evidence>
<sequence length="287" mass="32580">MEIFKRSDHPNPRSLDGRLARGALVALYPGILVPAAQPITLNVLTEAARLVDPDVIIVGEGARLLGWAAQEAVDAGREFSMPSPLEVATVRQSRGESGHLKFVQRRVPESFIVDRGALRFTTPELTAVDLIPQRGAEVVDEVLRLAGSKSAASLALMWEAFSSTPGRRGNRHRHRILHSSRDRPWSQAERQLHGFLRSWGYSGWVANHHVYLGKQHWFIDVAFPKQRVALEFDSREFHSGADAFERDREKLNELEVADWRTLQITWKLMQNPARIRRWLRVILPPTE</sequence>
<evidence type="ECO:0000313" key="1">
    <source>
        <dbReference type="EMBL" id="XAN06658.1"/>
    </source>
</evidence>
<dbReference type="EMBL" id="CP154795">
    <property type="protein sequence ID" value="XAN06658.1"/>
    <property type="molecule type" value="Genomic_DNA"/>
</dbReference>
<evidence type="ECO:0000313" key="2">
    <source>
        <dbReference type="Proteomes" id="UP001442841"/>
    </source>
</evidence>
<protein>
    <recommendedName>
        <fullName evidence="3">DUF559 domain-containing protein</fullName>
    </recommendedName>
</protein>
<name>A0ABZ3FKT4_9ACTN</name>
<dbReference type="InterPro" id="IPR011335">
    <property type="entry name" value="Restrct_endonuc-II-like"/>
</dbReference>
<organism evidence="1 2">
    <name type="scientific">Ammonicoccus fulvus</name>
    <dbReference type="NCBI Taxonomy" id="3138240"/>
    <lineage>
        <taxon>Bacteria</taxon>
        <taxon>Bacillati</taxon>
        <taxon>Actinomycetota</taxon>
        <taxon>Actinomycetes</taxon>
        <taxon>Propionibacteriales</taxon>
        <taxon>Propionibacteriaceae</taxon>
        <taxon>Ammonicoccus</taxon>
    </lineage>
</organism>
<gene>
    <name evidence="1" type="ORF">AADG42_04830</name>
</gene>
<dbReference type="Proteomes" id="UP001442841">
    <property type="component" value="Chromosome"/>
</dbReference>
<proteinExistence type="predicted"/>